<reference evidence="2" key="1">
    <citation type="journal article" date="2019" name="Int. J. Syst. Evol. Microbiol.">
        <title>The Global Catalogue of Microorganisms (GCM) 10K type strain sequencing project: providing services to taxonomists for standard genome sequencing and annotation.</title>
        <authorList>
            <consortium name="The Broad Institute Genomics Platform"/>
            <consortium name="The Broad Institute Genome Sequencing Center for Infectious Disease"/>
            <person name="Wu L."/>
            <person name="Ma J."/>
        </authorList>
    </citation>
    <scope>NUCLEOTIDE SEQUENCE [LARGE SCALE GENOMIC DNA]</scope>
    <source>
        <strain evidence="2">CGMCC 1.9106</strain>
    </source>
</reference>
<organism evidence="1 2">
    <name type="scientific">Catellatospora aurea</name>
    <dbReference type="NCBI Taxonomy" id="1337874"/>
    <lineage>
        <taxon>Bacteria</taxon>
        <taxon>Bacillati</taxon>
        <taxon>Actinomycetota</taxon>
        <taxon>Actinomycetes</taxon>
        <taxon>Micromonosporales</taxon>
        <taxon>Micromonosporaceae</taxon>
        <taxon>Catellatospora</taxon>
    </lineage>
</organism>
<protein>
    <submittedName>
        <fullName evidence="1">Uncharacterized protein</fullName>
    </submittedName>
</protein>
<keyword evidence="2" id="KW-1185">Reference proteome</keyword>
<gene>
    <name evidence="1" type="ORF">ACFQO7_31370</name>
</gene>
<accession>A0ABW2H520</accession>
<dbReference type="EMBL" id="JBHTAC010000048">
    <property type="protein sequence ID" value="MFC7247001.1"/>
    <property type="molecule type" value="Genomic_DNA"/>
</dbReference>
<name>A0ABW2H520_9ACTN</name>
<evidence type="ECO:0000313" key="1">
    <source>
        <dbReference type="EMBL" id="MFC7247001.1"/>
    </source>
</evidence>
<dbReference type="RefSeq" id="WP_376809779.1">
    <property type="nucleotide sequence ID" value="NZ_JBHTAC010000048.1"/>
</dbReference>
<proteinExistence type="predicted"/>
<comment type="caution">
    <text evidence="1">The sequence shown here is derived from an EMBL/GenBank/DDBJ whole genome shotgun (WGS) entry which is preliminary data.</text>
</comment>
<sequence>MTESTFAIMLTTVQPLPDGIRRDENANPEKIVEAVSATTPEAARRIFDAFCSLPRVRAGRQRAKILTCSVEAAAFEAPLMTAGAARALARLGTRR</sequence>
<dbReference type="Proteomes" id="UP001596392">
    <property type="component" value="Unassembled WGS sequence"/>
</dbReference>
<evidence type="ECO:0000313" key="2">
    <source>
        <dbReference type="Proteomes" id="UP001596392"/>
    </source>
</evidence>